<comment type="caution">
    <text evidence="1">The sequence shown here is derived from an EMBL/GenBank/DDBJ whole genome shotgun (WGS) entry which is preliminary data.</text>
</comment>
<evidence type="ECO:0000313" key="1">
    <source>
        <dbReference type="EMBL" id="KYD15736.1"/>
    </source>
</evidence>
<dbReference type="Proteomes" id="UP000075455">
    <property type="component" value="Unassembled WGS sequence"/>
</dbReference>
<reference evidence="1 2" key="1">
    <citation type="submission" date="2016-01" db="EMBL/GenBank/DDBJ databases">
        <title>Draft Genome Sequences of Seven Thermophilic Sporeformers Isolated from Foods.</title>
        <authorList>
            <person name="Berendsen E.M."/>
            <person name="Wells-Bennik M.H."/>
            <person name="Krawcyk A.O."/>
            <person name="De Jong A."/>
            <person name="Holsappel S."/>
            <person name="Eijlander R.T."/>
            <person name="Kuipers O.P."/>
        </authorList>
    </citation>
    <scope>NUCLEOTIDE SEQUENCE [LARGE SCALE GENOMIC DNA]</scope>
    <source>
        <strain evidence="1 2">B4119</strain>
    </source>
</reference>
<evidence type="ECO:0000313" key="2">
    <source>
        <dbReference type="Proteomes" id="UP000075455"/>
    </source>
</evidence>
<proteinExistence type="predicted"/>
<name>A0A150LUG0_9BACL</name>
<dbReference type="PATRIC" id="fig|81408.3.peg.3193"/>
<dbReference type="STRING" id="81408.B4119_2164"/>
<gene>
    <name evidence="1" type="ORF">B4119_2164</name>
</gene>
<protein>
    <submittedName>
        <fullName evidence="1">Uncharacterized protein</fullName>
    </submittedName>
</protein>
<sequence>MNWNGLHASSPVSLSVISIVTGKVLFCTEKTVHPFVSML</sequence>
<organism evidence="1 2">
    <name type="scientific">Saccharococcus caldoxylosilyticus</name>
    <dbReference type="NCBI Taxonomy" id="81408"/>
    <lineage>
        <taxon>Bacteria</taxon>
        <taxon>Bacillati</taxon>
        <taxon>Bacillota</taxon>
        <taxon>Bacilli</taxon>
        <taxon>Bacillales</taxon>
        <taxon>Anoxybacillaceae</taxon>
        <taxon>Saccharococcus</taxon>
    </lineage>
</organism>
<dbReference type="AlphaFoldDB" id="A0A150LUG0"/>
<dbReference type="EMBL" id="LQYS01000037">
    <property type="protein sequence ID" value="KYD15736.1"/>
    <property type="molecule type" value="Genomic_DNA"/>
</dbReference>
<accession>A0A150LUG0</accession>